<dbReference type="PANTHER" id="PTHR46082">
    <property type="entry name" value="ATP/GTP-BINDING PROTEIN-RELATED"/>
    <property type="match status" value="1"/>
</dbReference>
<evidence type="ECO:0000313" key="1">
    <source>
        <dbReference type="EMBL" id="KAG7407147.1"/>
    </source>
</evidence>
<dbReference type="PANTHER" id="PTHR46082:SF6">
    <property type="entry name" value="AAA+ ATPASE DOMAIN-CONTAINING PROTEIN-RELATED"/>
    <property type="match status" value="1"/>
</dbReference>
<name>A0A8J5NVN3_FUSOX</name>
<dbReference type="EMBL" id="JAELUQ010000010">
    <property type="protein sequence ID" value="KAG7407147.1"/>
    <property type="molecule type" value="Genomic_DNA"/>
</dbReference>
<comment type="caution">
    <text evidence="1">The sequence shown here is derived from an EMBL/GenBank/DDBJ whole genome shotgun (WGS) entry which is preliminary data.</text>
</comment>
<accession>A0A8J5NVN3</accession>
<dbReference type="AlphaFoldDB" id="A0A8J5NVN3"/>
<reference evidence="1" key="1">
    <citation type="submission" date="2021-04" db="EMBL/GenBank/DDBJ databases">
        <title>First draft genome resource for Brassicaceae pathogens Fusarium oxysporum f. sp. raphani and Fusarium oxysporum f. sp. rapae.</title>
        <authorList>
            <person name="Asai S."/>
        </authorList>
    </citation>
    <scope>NUCLEOTIDE SEQUENCE</scope>
    <source>
        <strain evidence="1">Tf1208</strain>
    </source>
</reference>
<sequence length="186" mass="21057">MDEPSCMSKNIDFEQYNQGNTKQSSQERHFIVPFGRNKEFVGREPILLQLFEMILLSADPNDCQRIAIEGLAGVGKMQIALEAVFRVRDEYPDCSVFRVPALDAASFENAYRRIGRQLNVNGIEEDDADIRSLVKIVLSESVCSWILIIDNADDVKLLFGNAKPALFTKYLPLNRNGSIVFTTRNH</sequence>
<evidence type="ECO:0008006" key="3">
    <source>
        <dbReference type="Google" id="ProtNLM"/>
    </source>
</evidence>
<dbReference type="InterPro" id="IPR053137">
    <property type="entry name" value="NLR-like"/>
</dbReference>
<dbReference type="Proteomes" id="UP000694050">
    <property type="component" value="Unassembled WGS sequence"/>
</dbReference>
<gene>
    <name evidence="1" type="ORF">Forpe1208_v013558</name>
</gene>
<organism evidence="1 2">
    <name type="scientific">Fusarium oxysporum f. sp. rapae</name>
    <dbReference type="NCBI Taxonomy" id="485398"/>
    <lineage>
        <taxon>Eukaryota</taxon>
        <taxon>Fungi</taxon>
        <taxon>Dikarya</taxon>
        <taxon>Ascomycota</taxon>
        <taxon>Pezizomycotina</taxon>
        <taxon>Sordariomycetes</taxon>
        <taxon>Hypocreomycetidae</taxon>
        <taxon>Hypocreales</taxon>
        <taxon>Nectriaceae</taxon>
        <taxon>Fusarium</taxon>
        <taxon>Fusarium oxysporum species complex</taxon>
    </lineage>
</organism>
<evidence type="ECO:0000313" key="2">
    <source>
        <dbReference type="Proteomes" id="UP000694050"/>
    </source>
</evidence>
<proteinExistence type="predicted"/>
<protein>
    <recommendedName>
        <fullName evidence="3">NB-ARC domain-containing protein</fullName>
    </recommendedName>
</protein>